<name>A0A9J6QQ43_9FIRM</name>
<organism evidence="3 4">
    <name type="scientific">Hominibacterium faecale</name>
    <dbReference type="NCBI Taxonomy" id="2839743"/>
    <lineage>
        <taxon>Bacteria</taxon>
        <taxon>Bacillati</taxon>
        <taxon>Bacillota</taxon>
        <taxon>Clostridia</taxon>
        <taxon>Peptostreptococcales</taxon>
        <taxon>Anaerovoracaceae</taxon>
        <taxon>Hominibacterium</taxon>
    </lineage>
</organism>
<evidence type="ECO:0000259" key="1">
    <source>
        <dbReference type="Pfam" id="PF26226"/>
    </source>
</evidence>
<evidence type="ECO:0000313" key="3">
    <source>
        <dbReference type="EMBL" id="MCU7379329.1"/>
    </source>
</evidence>
<dbReference type="AlphaFoldDB" id="A0A9J6QQ43"/>
<sequence>MNLEQYAEMIRKRLEANFQIEAPGKENGRQYLMIARYHDVSGRIFLTKQDIIDRYETFETCYMKAIAAPDLEDVDSFFCEMCEKVMALSPGKDHFYTDITGILVCDTLPPGTENLVKRLKFEKMFHFFWRGFSKVRLVCVDLKGKKVYTNKVGKEIKQVYQW</sequence>
<evidence type="ECO:0000313" key="2">
    <source>
        <dbReference type="EMBL" id="MCU7376780.1"/>
    </source>
</evidence>
<reference evidence="3" key="1">
    <citation type="submission" date="2022-09" db="EMBL/GenBank/DDBJ databases">
        <title>Culturomic study of gut microbiota in children with autism spectrum disorder.</title>
        <authorList>
            <person name="Efimov B.A."/>
            <person name="Chaplin A.V."/>
            <person name="Sokolova S.R."/>
            <person name="Pikina A.P."/>
            <person name="Korzhanova M."/>
            <person name="Belova V."/>
            <person name="Korostin D."/>
        </authorList>
    </citation>
    <scope>NUCLEOTIDE SEQUENCE</scope>
    <source>
        <strain evidence="3">ASD5510</strain>
    </source>
</reference>
<keyword evidence="4" id="KW-1185">Reference proteome</keyword>
<dbReference type="Pfam" id="PF26226">
    <property type="entry name" value="DUF8052"/>
    <property type="match status" value="1"/>
</dbReference>
<gene>
    <name evidence="2" type="ORF">OBO34_00235</name>
    <name evidence="3" type="ORF">OBO34_13330</name>
</gene>
<accession>A0A9J6QQ43</accession>
<dbReference type="InterPro" id="IPR058365">
    <property type="entry name" value="DUF8052"/>
</dbReference>
<dbReference type="Proteomes" id="UP001065549">
    <property type="component" value="Unassembled WGS sequence"/>
</dbReference>
<protein>
    <recommendedName>
        <fullName evidence="1">DUF8052 domain-containing protein</fullName>
    </recommendedName>
</protein>
<dbReference type="RefSeq" id="WP_148396114.1">
    <property type="nucleotide sequence ID" value="NZ_JAJAGH010000005.1"/>
</dbReference>
<dbReference type="EMBL" id="JAOSHN010000001">
    <property type="protein sequence ID" value="MCU7376780.1"/>
    <property type="molecule type" value="Genomic_DNA"/>
</dbReference>
<feature type="domain" description="DUF8052" evidence="1">
    <location>
        <begin position="4"/>
        <end position="161"/>
    </location>
</feature>
<evidence type="ECO:0000313" key="4">
    <source>
        <dbReference type="Proteomes" id="UP001065549"/>
    </source>
</evidence>
<comment type="caution">
    <text evidence="3">The sequence shown here is derived from an EMBL/GenBank/DDBJ whole genome shotgun (WGS) entry which is preliminary data.</text>
</comment>
<dbReference type="EMBL" id="JAOSHN010000005">
    <property type="protein sequence ID" value="MCU7379329.1"/>
    <property type="molecule type" value="Genomic_DNA"/>
</dbReference>
<proteinExistence type="predicted"/>